<dbReference type="PANTHER" id="PTHR12154:SF4">
    <property type="entry name" value="UDP-N-ACETYLGLUCOSAMINE TRANSFERASE SUBUNIT ALG14 HOMOLOG"/>
    <property type="match status" value="1"/>
</dbReference>
<keyword evidence="5" id="KW-0472">Membrane</keyword>
<evidence type="ECO:0000313" key="6">
    <source>
        <dbReference type="EMBL" id="MDQ0206993.1"/>
    </source>
</evidence>
<name>A0ABT9YGK2_9BACI</name>
<keyword evidence="3" id="KW-0256">Endoplasmic reticulum</keyword>
<evidence type="ECO:0000313" key="7">
    <source>
        <dbReference type="Proteomes" id="UP001225034"/>
    </source>
</evidence>
<keyword evidence="7" id="KW-1185">Reference proteome</keyword>
<dbReference type="Gene3D" id="3.40.50.2000">
    <property type="entry name" value="Glycogen Phosphorylase B"/>
    <property type="match status" value="1"/>
</dbReference>
<dbReference type="RefSeq" id="WP_306981926.1">
    <property type="nucleotide sequence ID" value="NZ_JAUSUA010000002.1"/>
</dbReference>
<dbReference type="GO" id="GO:0016740">
    <property type="term" value="F:transferase activity"/>
    <property type="evidence" value="ECO:0007669"/>
    <property type="project" value="UniProtKB-KW"/>
</dbReference>
<evidence type="ECO:0000256" key="3">
    <source>
        <dbReference type="ARBA" id="ARBA00022824"/>
    </source>
</evidence>
<dbReference type="InterPro" id="IPR013969">
    <property type="entry name" value="Oligosacch_biosynth_Alg14"/>
</dbReference>
<sequence length="151" mass="17606">MKICFIASSGGHLDQLMMLFPIMIENDSYIVTEKTNYEINNKNIRCYEVTQVNRRELIFIFKLIKLSLKSLYIFLKEKPDVVISTGALISIPTIMYAKLFRKKIIFIESFSKVNSPTISGKIAYQYADIFIIQWEGLKKYYKNAIYKGGIY</sequence>
<reference evidence="6 7" key="1">
    <citation type="submission" date="2023-07" db="EMBL/GenBank/DDBJ databases">
        <title>Genomic Encyclopedia of Type Strains, Phase IV (KMG-IV): sequencing the most valuable type-strain genomes for metagenomic binning, comparative biology and taxonomic classification.</title>
        <authorList>
            <person name="Goeker M."/>
        </authorList>
    </citation>
    <scope>NUCLEOTIDE SEQUENCE [LARGE SCALE GENOMIC DNA]</scope>
    <source>
        <strain evidence="6 7">DSM 19154</strain>
    </source>
</reference>
<dbReference type="Proteomes" id="UP001225034">
    <property type="component" value="Unassembled WGS sequence"/>
</dbReference>
<proteinExistence type="predicted"/>
<dbReference type="NCBIfam" id="NF041549">
    <property type="entry name" value="PssD"/>
    <property type="match status" value="1"/>
</dbReference>
<accession>A0ABT9YGK2</accession>
<dbReference type="Pfam" id="PF08660">
    <property type="entry name" value="Alg14"/>
    <property type="match status" value="1"/>
</dbReference>
<dbReference type="SUPFAM" id="SSF53756">
    <property type="entry name" value="UDP-Glycosyltransferase/glycogen phosphorylase"/>
    <property type="match status" value="1"/>
</dbReference>
<comment type="subcellular location">
    <subcellularLocation>
        <location evidence="1">Endoplasmic reticulum membrane</location>
        <topology evidence="1">Single-pass membrane protein</topology>
    </subcellularLocation>
</comment>
<evidence type="ECO:0000256" key="1">
    <source>
        <dbReference type="ARBA" id="ARBA00004389"/>
    </source>
</evidence>
<dbReference type="PANTHER" id="PTHR12154">
    <property type="entry name" value="GLYCOSYL TRANSFERASE-RELATED"/>
    <property type="match status" value="1"/>
</dbReference>
<keyword evidence="4" id="KW-1133">Transmembrane helix</keyword>
<keyword evidence="6" id="KW-0808">Transferase</keyword>
<evidence type="ECO:0000256" key="4">
    <source>
        <dbReference type="ARBA" id="ARBA00022989"/>
    </source>
</evidence>
<comment type="caution">
    <text evidence="6">The sequence shown here is derived from an EMBL/GenBank/DDBJ whole genome shotgun (WGS) entry which is preliminary data.</text>
</comment>
<evidence type="ECO:0000256" key="2">
    <source>
        <dbReference type="ARBA" id="ARBA00022692"/>
    </source>
</evidence>
<organism evidence="6 7">
    <name type="scientific">Alkalicoccobacillus murimartini</name>
    <dbReference type="NCBI Taxonomy" id="171685"/>
    <lineage>
        <taxon>Bacteria</taxon>
        <taxon>Bacillati</taxon>
        <taxon>Bacillota</taxon>
        <taxon>Bacilli</taxon>
        <taxon>Bacillales</taxon>
        <taxon>Bacillaceae</taxon>
        <taxon>Alkalicoccobacillus</taxon>
    </lineage>
</organism>
<keyword evidence="2" id="KW-0812">Transmembrane</keyword>
<dbReference type="EMBL" id="JAUSUA010000002">
    <property type="protein sequence ID" value="MDQ0206993.1"/>
    <property type="molecule type" value="Genomic_DNA"/>
</dbReference>
<evidence type="ECO:0000256" key="5">
    <source>
        <dbReference type="ARBA" id="ARBA00023136"/>
    </source>
</evidence>
<gene>
    <name evidence="6" type="ORF">J2S05_001792</name>
</gene>
<protein>
    <submittedName>
        <fullName evidence="6">UDP-N-acetylglucosamine:LPS N-acetylglucosamine transferase</fullName>
    </submittedName>
</protein>